<protein>
    <recommendedName>
        <fullName evidence="2">MOSC domain-containing protein</fullName>
    </recommendedName>
</protein>
<dbReference type="GO" id="GO:0030170">
    <property type="term" value="F:pyridoxal phosphate binding"/>
    <property type="evidence" value="ECO:0007669"/>
    <property type="project" value="InterPro"/>
</dbReference>
<dbReference type="InterPro" id="IPR005302">
    <property type="entry name" value="MoCF_Sase_C"/>
</dbReference>
<gene>
    <name evidence="3" type="ORF">RCC_03492</name>
</gene>
<proteinExistence type="predicted"/>
<keyword evidence="4" id="KW-1185">Reference proteome</keyword>
<organism evidence="3 4">
    <name type="scientific">Ramularia collo-cygni</name>
    <dbReference type="NCBI Taxonomy" id="112498"/>
    <lineage>
        <taxon>Eukaryota</taxon>
        <taxon>Fungi</taxon>
        <taxon>Dikarya</taxon>
        <taxon>Ascomycota</taxon>
        <taxon>Pezizomycotina</taxon>
        <taxon>Dothideomycetes</taxon>
        <taxon>Dothideomycetidae</taxon>
        <taxon>Mycosphaerellales</taxon>
        <taxon>Mycosphaerellaceae</taxon>
        <taxon>Ramularia</taxon>
    </lineage>
</organism>
<dbReference type="OrthoDB" id="17255at2759"/>
<evidence type="ECO:0000313" key="3">
    <source>
        <dbReference type="EMBL" id="CZT17655.1"/>
    </source>
</evidence>
<dbReference type="PROSITE" id="PS51340">
    <property type="entry name" value="MOSC"/>
    <property type="match status" value="1"/>
</dbReference>
<dbReference type="SUPFAM" id="SSF141673">
    <property type="entry name" value="MOSC N-terminal domain-like"/>
    <property type="match status" value="1"/>
</dbReference>
<dbReference type="GO" id="GO:0030151">
    <property type="term" value="F:molybdenum ion binding"/>
    <property type="evidence" value="ECO:0007669"/>
    <property type="project" value="InterPro"/>
</dbReference>
<dbReference type="STRING" id="112498.A0A2D3UUC5"/>
<feature type="transmembrane region" description="Helical" evidence="1">
    <location>
        <begin position="12"/>
        <end position="38"/>
    </location>
</feature>
<dbReference type="SUPFAM" id="SSF50800">
    <property type="entry name" value="PK beta-barrel domain-like"/>
    <property type="match status" value="1"/>
</dbReference>
<accession>A0A2D3UUC5</accession>
<feature type="domain" description="MOSC" evidence="2">
    <location>
        <begin position="279"/>
        <end position="451"/>
    </location>
</feature>
<reference evidence="3 4" key="1">
    <citation type="submission" date="2016-03" db="EMBL/GenBank/DDBJ databases">
        <authorList>
            <person name="Ploux O."/>
        </authorList>
    </citation>
    <scope>NUCLEOTIDE SEQUENCE [LARGE SCALE GENOMIC DNA]</scope>
    <source>
        <strain evidence="3 4">URUG2</strain>
    </source>
</reference>
<dbReference type="GeneID" id="35598693"/>
<dbReference type="AlphaFoldDB" id="A0A2D3UUC5"/>
<dbReference type="InterPro" id="IPR005303">
    <property type="entry name" value="MOCOS_middle"/>
</dbReference>
<dbReference type="Pfam" id="PF03476">
    <property type="entry name" value="MOSC_N"/>
    <property type="match status" value="1"/>
</dbReference>
<dbReference type="RefSeq" id="XP_023624546.1">
    <property type="nucleotide sequence ID" value="XM_023768778.1"/>
</dbReference>
<dbReference type="Proteomes" id="UP000225277">
    <property type="component" value="Unassembled WGS sequence"/>
</dbReference>
<name>A0A2D3UUC5_9PEZI</name>
<dbReference type="Pfam" id="PF03473">
    <property type="entry name" value="MOSC"/>
    <property type="match status" value="1"/>
</dbReference>
<keyword evidence="1" id="KW-0472">Membrane</keyword>
<dbReference type="GO" id="GO:0003824">
    <property type="term" value="F:catalytic activity"/>
    <property type="evidence" value="ECO:0007669"/>
    <property type="project" value="InterPro"/>
</dbReference>
<dbReference type="EMBL" id="FJUY01000004">
    <property type="protein sequence ID" value="CZT17655.1"/>
    <property type="molecule type" value="Genomic_DNA"/>
</dbReference>
<sequence>METSLEDPTFLHHYITCLSTNVGILIASVLFGLIVFVWTHRQRLEGEDALNIPGCVRFGLYDRSNLRTKDDSLVNTLPEDQKPRIQALFTYPIKSCRGVELSGSEVTGLGLKHDRIFSFAQELKVDPEKSGSATRQWRFITQRERPQMALITTELWVPGPRLQASSEDEDSTGGLAANQQDNDWATHGGCLVVRFPSIKSIFGIKFTETITIKLPLSPTAQRAESAGYFLEPLIIWKDCPLALNMTSEIALTKLVKLKQFLGISNPIALFRIEETNNLRTITRSLPADKTSKPYPVGFGDAFPVSLLNLASVHSVDTDLPGTSKLKHSLDARRFRANIYITGPPAFEEDTWRRINIYRSSREDVLERNIGRASKGDVLESGTYHIACRTARCTLPNVDPVSGVRDKSEPFETLKRTRVVDEGAKPHSSLGMSVLPLFEKGVLKVGDRVEVLEKGEHVYEKMFN</sequence>
<keyword evidence="1" id="KW-1133">Transmembrane helix</keyword>
<dbReference type="PANTHER" id="PTHR14237:SF23">
    <property type="entry name" value="MOSC DOMAIN PROTEIN (AFU_ORTHOLOGUE AFUA_7G05900)"/>
    <property type="match status" value="1"/>
</dbReference>
<dbReference type="PANTHER" id="PTHR14237">
    <property type="entry name" value="MOLYBDOPTERIN COFACTOR SULFURASE MOSC"/>
    <property type="match status" value="1"/>
</dbReference>
<keyword evidence="1" id="KW-0812">Transmembrane</keyword>
<dbReference type="InterPro" id="IPR011037">
    <property type="entry name" value="Pyrv_Knase-like_insert_dom_sf"/>
</dbReference>
<evidence type="ECO:0000259" key="2">
    <source>
        <dbReference type="PROSITE" id="PS51340"/>
    </source>
</evidence>
<evidence type="ECO:0000313" key="4">
    <source>
        <dbReference type="Proteomes" id="UP000225277"/>
    </source>
</evidence>
<evidence type="ECO:0000256" key="1">
    <source>
        <dbReference type="SAM" id="Phobius"/>
    </source>
</evidence>